<organism evidence="1 2">
    <name type="scientific">Tagetes erecta</name>
    <name type="common">African marigold</name>
    <dbReference type="NCBI Taxonomy" id="13708"/>
    <lineage>
        <taxon>Eukaryota</taxon>
        <taxon>Viridiplantae</taxon>
        <taxon>Streptophyta</taxon>
        <taxon>Embryophyta</taxon>
        <taxon>Tracheophyta</taxon>
        <taxon>Spermatophyta</taxon>
        <taxon>Magnoliopsida</taxon>
        <taxon>eudicotyledons</taxon>
        <taxon>Gunneridae</taxon>
        <taxon>Pentapetalae</taxon>
        <taxon>asterids</taxon>
        <taxon>campanulids</taxon>
        <taxon>Asterales</taxon>
        <taxon>Asteraceae</taxon>
        <taxon>Asteroideae</taxon>
        <taxon>Heliantheae alliance</taxon>
        <taxon>Tageteae</taxon>
        <taxon>Tagetes</taxon>
    </lineage>
</organism>
<gene>
    <name evidence="1" type="ORF">QVD17_15224</name>
</gene>
<sequence length="72" mass="8740">MVSTFSHPRREEDLKVSILFLNWRSVIDLWKIRWFLIESRTTQLLVATNQIVFLNGNGVWEAIYWWDFMGHK</sequence>
<dbReference type="Proteomes" id="UP001229421">
    <property type="component" value="Unassembled WGS sequence"/>
</dbReference>
<comment type="caution">
    <text evidence="1">The sequence shown here is derived from an EMBL/GenBank/DDBJ whole genome shotgun (WGS) entry which is preliminary data.</text>
</comment>
<accession>A0AAD8KPJ7</accession>
<evidence type="ECO:0000313" key="2">
    <source>
        <dbReference type="Proteomes" id="UP001229421"/>
    </source>
</evidence>
<reference evidence="1" key="1">
    <citation type="journal article" date="2023" name="bioRxiv">
        <title>Improved chromosome-level genome assembly for marigold (Tagetes erecta).</title>
        <authorList>
            <person name="Jiang F."/>
            <person name="Yuan L."/>
            <person name="Wang S."/>
            <person name="Wang H."/>
            <person name="Xu D."/>
            <person name="Wang A."/>
            <person name="Fan W."/>
        </authorList>
    </citation>
    <scope>NUCLEOTIDE SEQUENCE</scope>
    <source>
        <strain evidence="1">WSJ</strain>
        <tissue evidence="1">Leaf</tissue>
    </source>
</reference>
<dbReference type="EMBL" id="JAUHHV010000004">
    <property type="protein sequence ID" value="KAK1426549.1"/>
    <property type="molecule type" value="Genomic_DNA"/>
</dbReference>
<proteinExistence type="predicted"/>
<dbReference type="AlphaFoldDB" id="A0AAD8KPJ7"/>
<name>A0AAD8KPJ7_TARER</name>
<evidence type="ECO:0000313" key="1">
    <source>
        <dbReference type="EMBL" id="KAK1426549.1"/>
    </source>
</evidence>
<keyword evidence="2" id="KW-1185">Reference proteome</keyword>
<protein>
    <submittedName>
        <fullName evidence="1">Uncharacterized protein</fullName>
    </submittedName>
</protein>